<keyword evidence="2" id="KW-0157">Chromophore</keyword>
<dbReference type="RefSeq" id="WP_036003488.1">
    <property type="nucleotide sequence ID" value="NZ_CP053586.1"/>
</dbReference>
<comment type="similarity">
    <text evidence="1">Belongs to the phycobiliprotein family.</text>
</comment>
<dbReference type="SUPFAM" id="SSF46458">
    <property type="entry name" value="Globin-like"/>
    <property type="match status" value="1"/>
</dbReference>
<dbReference type="GO" id="GO:0030089">
    <property type="term" value="C:phycobilisome"/>
    <property type="evidence" value="ECO:0007669"/>
    <property type="project" value="InterPro"/>
</dbReference>
<keyword evidence="3" id="KW-0089">Bile pigment</keyword>
<dbReference type="Gene3D" id="1.10.490.20">
    <property type="entry name" value="Phycocyanins"/>
    <property type="match status" value="1"/>
</dbReference>
<dbReference type="Pfam" id="PF00502">
    <property type="entry name" value="Phycobilisome"/>
    <property type="match status" value="1"/>
</dbReference>
<sequence>MHPQLASIFDQAENRYLKVEELKLISQYVASMPERLDTYRNLRDRELEIMQAVVDQLQAALPEESEENLERCIKHALLMLRYCALSLLINDESLIQKRFLDWVGPLAQAYDTKTIDAKLYRLLNQQLAKMLTAKQMGYLSPGLALAQEALLSQSMNPAGGRR</sequence>
<proteinExistence type="inferred from homology"/>
<gene>
    <name evidence="4" type="ORF">HJG54_08045</name>
</gene>
<accession>A0AA96WD82</accession>
<evidence type="ECO:0000256" key="2">
    <source>
        <dbReference type="ARBA" id="ARBA00022991"/>
    </source>
</evidence>
<evidence type="ECO:0000256" key="3">
    <source>
        <dbReference type="ARBA" id="ARBA00023307"/>
    </source>
</evidence>
<evidence type="ECO:0000313" key="4">
    <source>
        <dbReference type="EMBL" id="WNZ22810.1"/>
    </source>
</evidence>
<protein>
    <recommendedName>
        <fullName evidence="5">Phycobilisome protein</fullName>
    </recommendedName>
</protein>
<dbReference type="InterPro" id="IPR038719">
    <property type="entry name" value="Phycobilisome_asu/bsu_sf"/>
</dbReference>
<dbReference type="EMBL" id="CP053586">
    <property type="protein sequence ID" value="WNZ22810.1"/>
    <property type="molecule type" value="Genomic_DNA"/>
</dbReference>
<dbReference type="AlphaFoldDB" id="A0AA96WD82"/>
<evidence type="ECO:0000256" key="1">
    <source>
        <dbReference type="ARBA" id="ARBA00008182"/>
    </source>
</evidence>
<dbReference type="InterPro" id="IPR012128">
    <property type="entry name" value="Phycobilisome_asu/bsu"/>
</dbReference>
<name>A0AA96WD82_9CYAN</name>
<dbReference type="InterPro" id="IPR009050">
    <property type="entry name" value="Globin-like_sf"/>
</dbReference>
<organism evidence="4">
    <name type="scientific">Leptolyngbya sp. NK1-12</name>
    <dbReference type="NCBI Taxonomy" id="2547451"/>
    <lineage>
        <taxon>Bacteria</taxon>
        <taxon>Bacillati</taxon>
        <taxon>Cyanobacteriota</taxon>
        <taxon>Cyanophyceae</taxon>
        <taxon>Leptolyngbyales</taxon>
        <taxon>Leptolyngbyaceae</taxon>
        <taxon>Leptolyngbya group</taxon>
        <taxon>Leptolyngbya</taxon>
    </lineage>
</organism>
<dbReference type="GO" id="GO:0015979">
    <property type="term" value="P:photosynthesis"/>
    <property type="evidence" value="ECO:0007669"/>
    <property type="project" value="InterPro"/>
</dbReference>
<evidence type="ECO:0008006" key="5">
    <source>
        <dbReference type="Google" id="ProtNLM"/>
    </source>
</evidence>
<reference evidence="4" key="1">
    <citation type="submission" date="2020-05" db="EMBL/GenBank/DDBJ databases">
        <authorList>
            <person name="Zhu T."/>
            <person name="Keshari N."/>
            <person name="Lu X."/>
        </authorList>
    </citation>
    <scope>NUCLEOTIDE SEQUENCE</scope>
    <source>
        <strain evidence="4">NK1-12</strain>
    </source>
</reference>